<evidence type="ECO:0000256" key="2">
    <source>
        <dbReference type="ARBA" id="ARBA00022840"/>
    </source>
</evidence>
<dbReference type="PANTHER" id="PTHR12280">
    <property type="entry name" value="PANTOTHENATE KINASE"/>
    <property type="match status" value="1"/>
</dbReference>
<feature type="non-terminal residue" evidence="6">
    <location>
        <position position="1"/>
    </location>
</feature>
<dbReference type="STRING" id="282301.A0A267FQB3"/>
<dbReference type="CDD" id="cd24086">
    <property type="entry name" value="ASKHA_NBD_PanK-II_euk"/>
    <property type="match status" value="1"/>
</dbReference>
<dbReference type="InterPro" id="IPR004567">
    <property type="entry name" value="Type_II_PanK"/>
</dbReference>
<dbReference type="AlphaFoldDB" id="A0A267FQB3"/>
<dbReference type="Proteomes" id="UP000215902">
    <property type="component" value="Unassembled WGS sequence"/>
</dbReference>
<dbReference type="GO" id="GO:0005634">
    <property type="term" value="C:nucleus"/>
    <property type="evidence" value="ECO:0007669"/>
    <property type="project" value="TreeGrafter"/>
</dbReference>
<dbReference type="EMBL" id="NIVC01004372">
    <property type="protein sequence ID" value="PAA47666.1"/>
    <property type="molecule type" value="Genomic_DNA"/>
</dbReference>
<dbReference type="Gene3D" id="3.30.420.510">
    <property type="match status" value="1"/>
</dbReference>
<dbReference type="InterPro" id="IPR043129">
    <property type="entry name" value="ATPase_NBD"/>
</dbReference>
<dbReference type="SUPFAM" id="SSF53067">
    <property type="entry name" value="Actin-like ATPase domain"/>
    <property type="match status" value="1"/>
</dbReference>
<reference evidence="6 7" key="1">
    <citation type="submission" date="2017-06" db="EMBL/GenBank/DDBJ databases">
        <title>A platform for efficient transgenesis in Macrostomum lignano, a flatworm model organism for stem cell research.</title>
        <authorList>
            <person name="Berezikov E."/>
        </authorList>
    </citation>
    <scope>NUCLEOTIDE SEQUENCE [LARGE SCALE GENOMIC DNA]</scope>
    <source>
        <strain evidence="6">DV1</strain>
        <tissue evidence="6">Whole organism</tissue>
    </source>
</reference>
<dbReference type="GO" id="GO:0015937">
    <property type="term" value="P:coenzyme A biosynthetic process"/>
    <property type="evidence" value="ECO:0007669"/>
    <property type="project" value="UniProtKB-KW"/>
</dbReference>
<dbReference type="GO" id="GO:0005524">
    <property type="term" value="F:ATP binding"/>
    <property type="evidence" value="ECO:0007669"/>
    <property type="project" value="UniProtKB-KW"/>
</dbReference>
<evidence type="ECO:0000313" key="4">
    <source>
        <dbReference type="EMBL" id="PAA47666.1"/>
    </source>
</evidence>
<sequence length="387" mass="42889">SNSKFIQQSSQQSPQRQAMADNFLIEEKIVTLQKSAMENVTVMAGIDRGCSLTKVLFVTAGNSDDTFKLHLALFNNTHFEAGLDYLASKAILQRGEGGKLHVTGVGCDRYRELIQEKLGLELEFIDEFLSQTRGAHWLIKNLPIEELCYPETEADLGQITGRAENPLQANMNQQFQLSSEDVASATPSLPCLFCFIGSAGGVIFLKENGESYLVTSLWMAGKSFLGFGKMLLGTSSYDEIMRLAERGRRGNIDNEGRDLVQTGVDGPYGRMPASLPIFPFGKAVDLELERNKCSKEDLAASMVAAFVTNLINLLSTSAKMTDTRSIFLGGNFFRDPFMRQEMLRQQHFFQMQSLNVHYLITGHTGAVGAMISEPTDAQRYLKFGKPT</sequence>
<dbReference type="GO" id="GO:0005829">
    <property type="term" value="C:cytosol"/>
    <property type="evidence" value="ECO:0007669"/>
    <property type="project" value="TreeGrafter"/>
</dbReference>
<dbReference type="Pfam" id="PF03630">
    <property type="entry name" value="Fumble"/>
    <property type="match status" value="1"/>
</dbReference>
<evidence type="ECO:0000256" key="3">
    <source>
        <dbReference type="ARBA" id="ARBA00022993"/>
    </source>
</evidence>
<gene>
    <name evidence="5" type="ORF">BOX15_Mlig027093g1</name>
    <name evidence="4" type="ORF">BOX15_Mlig027093g2</name>
    <name evidence="6" type="ORF">BOX15_Mlig027093g4</name>
</gene>
<keyword evidence="7" id="KW-1185">Reference proteome</keyword>
<dbReference type="OrthoDB" id="498611at2759"/>
<dbReference type="EMBL" id="NIVC01002522">
    <property type="protein sequence ID" value="PAA57177.1"/>
    <property type="molecule type" value="Genomic_DNA"/>
</dbReference>
<keyword evidence="3" id="KW-0173">Coenzyme A biosynthesis</keyword>
<name>A0A267FQB3_9PLAT</name>
<accession>A0A267FQB3</accession>
<dbReference type="PANTHER" id="PTHR12280:SF20">
    <property type="entry name" value="4'-PHOSPHOPANTETHEINE PHOSPHATASE"/>
    <property type="match status" value="1"/>
</dbReference>
<comment type="caution">
    <text evidence="6">The sequence shown here is derived from an EMBL/GenBank/DDBJ whole genome shotgun (WGS) entry which is preliminary data.</text>
</comment>
<dbReference type="GO" id="GO:0004594">
    <property type="term" value="F:pantothenate kinase activity"/>
    <property type="evidence" value="ECO:0007669"/>
    <property type="project" value="TreeGrafter"/>
</dbReference>
<keyword evidence="1" id="KW-0547">Nucleotide-binding</keyword>
<dbReference type="EMBL" id="NIVC01000851">
    <property type="protein sequence ID" value="PAA75988.1"/>
    <property type="molecule type" value="Genomic_DNA"/>
</dbReference>
<keyword evidence="2" id="KW-0067">ATP-binding</keyword>
<evidence type="ECO:0000313" key="7">
    <source>
        <dbReference type="Proteomes" id="UP000215902"/>
    </source>
</evidence>
<dbReference type="Gene3D" id="3.30.420.40">
    <property type="match status" value="1"/>
</dbReference>
<evidence type="ECO:0008006" key="8">
    <source>
        <dbReference type="Google" id="ProtNLM"/>
    </source>
</evidence>
<evidence type="ECO:0000256" key="1">
    <source>
        <dbReference type="ARBA" id="ARBA00022741"/>
    </source>
</evidence>
<proteinExistence type="predicted"/>
<evidence type="ECO:0000313" key="6">
    <source>
        <dbReference type="EMBL" id="PAA75988.1"/>
    </source>
</evidence>
<protein>
    <recommendedName>
        <fullName evidence="8">Pantothenate kinase 4</fullName>
    </recommendedName>
</protein>
<evidence type="ECO:0000313" key="5">
    <source>
        <dbReference type="EMBL" id="PAA57177.1"/>
    </source>
</evidence>
<organism evidence="6 7">
    <name type="scientific">Macrostomum lignano</name>
    <dbReference type="NCBI Taxonomy" id="282301"/>
    <lineage>
        <taxon>Eukaryota</taxon>
        <taxon>Metazoa</taxon>
        <taxon>Spiralia</taxon>
        <taxon>Lophotrochozoa</taxon>
        <taxon>Platyhelminthes</taxon>
        <taxon>Rhabditophora</taxon>
        <taxon>Macrostomorpha</taxon>
        <taxon>Macrostomida</taxon>
        <taxon>Macrostomidae</taxon>
        <taxon>Macrostomum</taxon>
    </lineage>
</organism>